<dbReference type="PROSITE" id="PS51695">
    <property type="entry name" value="SEDOLISIN"/>
    <property type="match status" value="1"/>
</dbReference>
<proteinExistence type="predicted"/>
<feature type="binding site" evidence="8">
    <location>
        <position position="683"/>
    </location>
    <ligand>
        <name>Ca(2+)</name>
        <dbReference type="ChEBI" id="CHEBI:29108"/>
    </ligand>
</feature>
<feature type="active site" description="Charge relay system" evidence="8">
    <location>
        <position position="639"/>
    </location>
</feature>
<dbReference type="InterPro" id="IPR036852">
    <property type="entry name" value="Peptidase_S8/S53_dom_sf"/>
</dbReference>
<keyword evidence="2 8" id="KW-0645">Protease</keyword>
<dbReference type="OrthoDB" id="409122at2759"/>
<keyword evidence="4 8" id="KW-0378">Hydrolase</keyword>
<sequence>MTIICSILIELIGRRKNLKLDLFQCSGLLYLRILQEKWIHAVKSTRQSTGSTLPSYSLLSGPKTIVRQSRTLRIVSLQPREPSHMAAPDMSPRKTSEWFLMHACHKADYAGWRTTGMLTLFPHDLSVSDERCLASAHSRVYSALLDEGKRAPAGPFLEPFNMLPIAFLSLLAGLFATAEGAPHERRDSAPSGFVLTSSVPPTDILPFRLALTPQDFSGLERTLYSVSTPGDAQYGKHLSLEEVQKFTTPASATLDAITSFLSAHNLTQTRLSNGKNWLNVNMTAGDANMLFGANYSVFTHQETGEKVIRTLEYSIPQELEGHVQVVHPGTTFPQHIKRSKPKAIPSPPPTATSNHSTRANLPSSCNENMTPACLLELYSIPTALAPSKDSRLVVTSYEEEYKFLQQYRSDLDPSTTFTLQTVAGGKNPQDPNGIGAEGTLDIQMTVGLASGIPVTLLATGESNLLDPVGFINSMDALLAESNPPQVVTISYGWDEDSIAPALASTICNSFAQVGARGVSILVASGDGGVSGGHANTSCTSSDPFLPVFPGTCPFVTAVGSTIYNNETAAYFSSGGFSNVFATPSYQSSSPYVSNYLKTLGNTYKGRYNASGRAFPDVATIGDYVAIVYEGIDQQEGGTSCSAPMFASVVALLNSELLAAGKSVLGFLNPLLWSGKFDGALNDVTTGSNPGCGSNGFSAGAGWDPVTGFGTPNYPKMKAALGL</sequence>
<name>A0A4Y9YCT4_9AGAM</name>
<dbReference type="STRING" id="205917.A0A4Y9YCT4"/>
<feature type="region of interest" description="Disordered" evidence="9">
    <location>
        <begin position="332"/>
        <end position="363"/>
    </location>
</feature>
<evidence type="ECO:0000256" key="2">
    <source>
        <dbReference type="ARBA" id="ARBA00022670"/>
    </source>
</evidence>
<dbReference type="GO" id="GO:0004252">
    <property type="term" value="F:serine-type endopeptidase activity"/>
    <property type="evidence" value="ECO:0007669"/>
    <property type="project" value="UniProtKB-UniRule"/>
</dbReference>
<comment type="caution">
    <text evidence="11">The sequence shown here is derived from an EMBL/GenBank/DDBJ whole genome shotgun (WGS) entry which is preliminary data.</text>
</comment>
<comment type="cofactor">
    <cofactor evidence="8">
        <name>Ca(2+)</name>
        <dbReference type="ChEBI" id="CHEBI:29108"/>
    </cofactor>
    <text evidence="8">Binds 1 Ca(2+) ion per subunit.</text>
</comment>
<dbReference type="Gene3D" id="3.40.50.200">
    <property type="entry name" value="Peptidase S8/S53 domain"/>
    <property type="match status" value="1"/>
</dbReference>
<evidence type="ECO:0000256" key="1">
    <source>
        <dbReference type="ARBA" id="ARBA00004239"/>
    </source>
</evidence>
<dbReference type="CDD" id="cd04056">
    <property type="entry name" value="Peptidases_S53"/>
    <property type="match status" value="1"/>
</dbReference>
<dbReference type="InterPro" id="IPR015366">
    <property type="entry name" value="S53_propep"/>
</dbReference>
<feature type="domain" description="Peptidase S53" evidence="10">
    <location>
        <begin position="368"/>
        <end position="722"/>
    </location>
</feature>
<gene>
    <name evidence="11" type="ORF">EVG20_g7447</name>
</gene>
<dbReference type="Proteomes" id="UP000298327">
    <property type="component" value="Unassembled WGS sequence"/>
</dbReference>
<dbReference type="GO" id="GO:0005576">
    <property type="term" value="C:extracellular region"/>
    <property type="evidence" value="ECO:0007669"/>
    <property type="project" value="UniProtKB-SubCell"/>
</dbReference>
<dbReference type="EMBL" id="SEOQ01000567">
    <property type="protein sequence ID" value="TFY60356.1"/>
    <property type="molecule type" value="Genomic_DNA"/>
</dbReference>
<keyword evidence="5 8" id="KW-0720">Serine protease</keyword>
<feature type="compositionally biased region" description="Polar residues" evidence="9">
    <location>
        <begin position="351"/>
        <end position="363"/>
    </location>
</feature>
<keyword evidence="7" id="KW-0865">Zymogen</keyword>
<dbReference type="Pfam" id="PF09286">
    <property type="entry name" value="Pro-kuma_activ"/>
    <property type="match status" value="1"/>
</dbReference>
<dbReference type="PANTHER" id="PTHR14218">
    <property type="entry name" value="PROTEASE S8 TRIPEPTIDYL PEPTIDASE I CLN2"/>
    <property type="match status" value="1"/>
</dbReference>
<dbReference type="SUPFAM" id="SSF54897">
    <property type="entry name" value="Protease propeptides/inhibitors"/>
    <property type="match status" value="1"/>
</dbReference>
<feature type="active site" description="Charge relay system" evidence="8">
    <location>
        <position position="437"/>
    </location>
</feature>
<evidence type="ECO:0000313" key="12">
    <source>
        <dbReference type="Proteomes" id="UP000298327"/>
    </source>
</evidence>
<dbReference type="SUPFAM" id="SSF52743">
    <property type="entry name" value="Subtilisin-like"/>
    <property type="match status" value="1"/>
</dbReference>
<dbReference type="GO" id="GO:0046872">
    <property type="term" value="F:metal ion binding"/>
    <property type="evidence" value="ECO:0007669"/>
    <property type="project" value="UniProtKB-UniRule"/>
</dbReference>
<dbReference type="AlphaFoldDB" id="A0A4Y9YCT4"/>
<organism evidence="11 12">
    <name type="scientific">Dentipellis fragilis</name>
    <dbReference type="NCBI Taxonomy" id="205917"/>
    <lineage>
        <taxon>Eukaryota</taxon>
        <taxon>Fungi</taxon>
        <taxon>Dikarya</taxon>
        <taxon>Basidiomycota</taxon>
        <taxon>Agaricomycotina</taxon>
        <taxon>Agaricomycetes</taxon>
        <taxon>Russulales</taxon>
        <taxon>Hericiaceae</taxon>
        <taxon>Dentipellis</taxon>
    </lineage>
</organism>
<keyword evidence="12" id="KW-1185">Reference proteome</keyword>
<evidence type="ECO:0000256" key="8">
    <source>
        <dbReference type="PROSITE-ProRule" id="PRU01032"/>
    </source>
</evidence>
<dbReference type="CDD" id="cd11377">
    <property type="entry name" value="Pro-peptidase_S53"/>
    <property type="match status" value="1"/>
</dbReference>
<evidence type="ECO:0000313" key="11">
    <source>
        <dbReference type="EMBL" id="TFY60356.1"/>
    </source>
</evidence>
<evidence type="ECO:0000256" key="9">
    <source>
        <dbReference type="SAM" id="MobiDB-lite"/>
    </source>
</evidence>
<dbReference type="GO" id="GO:0008240">
    <property type="term" value="F:tripeptidyl-peptidase activity"/>
    <property type="evidence" value="ECO:0007669"/>
    <property type="project" value="TreeGrafter"/>
</dbReference>
<dbReference type="InterPro" id="IPR050819">
    <property type="entry name" value="Tripeptidyl-peptidase_I"/>
</dbReference>
<keyword evidence="3 8" id="KW-0479">Metal-binding</keyword>
<reference evidence="11 12" key="1">
    <citation type="submission" date="2019-02" db="EMBL/GenBank/DDBJ databases">
        <title>Genome sequencing of the rare red list fungi Dentipellis fragilis.</title>
        <authorList>
            <person name="Buettner E."/>
            <person name="Kellner H."/>
        </authorList>
    </citation>
    <scope>NUCLEOTIDE SEQUENCE [LARGE SCALE GENOMIC DNA]</scope>
    <source>
        <strain evidence="11 12">DSM 105465</strain>
    </source>
</reference>
<keyword evidence="6 8" id="KW-0106">Calcium</keyword>
<dbReference type="PANTHER" id="PTHR14218:SF15">
    <property type="entry name" value="TRIPEPTIDYL-PEPTIDASE 1"/>
    <property type="match status" value="1"/>
</dbReference>
<evidence type="ECO:0000256" key="5">
    <source>
        <dbReference type="ARBA" id="ARBA00022825"/>
    </source>
</evidence>
<evidence type="ECO:0000256" key="4">
    <source>
        <dbReference type="ARBA" id="ARBA00022801"/>
    </source>
</evidence>
<feature type="binding site" evidence="8">
    <location>
        <position position="682"/>
    </location>
    <ligand>
        <name>Ca(2+)</name>
        <dbReference type="ChEBI" id="CHEBI:29108"/>
    </ligand>
</feature>
<protein>
    <recommendedName>
        <fullName evidence="10">Peptidase S53 domain-containing protein</fullName>
    </recommendedName>
</protein>
<accession>A0A4Y9YCT4</accession>
<evidence type="ECO:0000259" key="10">
    <source>
        <dbReference type="PROSITE" id="PS51695"/>
    </source>
</evidence>
<evidence type="ECO:0000256" key="7">
    <source>
        <dbReference type="ARBA" id="ARBA00023145"/>
    </source>
</evidence>
<feature type="binding site" evidence="8">
    <location>
        <position position="701"/>
    </location>
    <ligand>
        <name>Ca(2+)</name>
        <dbReference type="ChEBI" id="CHEBI:29108"/>
    </ligand>
</feature>
<evidence type="ECO:0000256" key="3">
    <source>
        <dbReference type="ARBA" id="ARBA00022723"/>
    </source>
</evidence>
<dbReference type="SMART" id="SM00944">
    <property type="entry name" value="Pro-kuma_activ"/>
    <property type="match status" value="1"/>
</dbReference>
<dbReference type="GO" id="GO:0006508">
    <property type="term" value="P:proteolysis"/>
    <property type="evidence" value="ECO:0007669"/>
    <property type="project" value="UniProtKB-KW"/>
</dbReference>
<feature type="binding site" evidence="8">
    <location>
        <position position="703"/>
    </location>
    <ligand>
        <name>Ca(2+)</name>
        <dbReference type="ChEBI" id="CHEBI:29108"/>
    </ligand>
</feature>
<dbReference type="InterPro" id="IPR030400">
    <property type="entry name" value="Sedolisin_dom"/>
</dbReference>
<evidence type="ECO:0000256" key="6">
    <source>
        <dbReference type="ARBA" id="ARBA00022837"/>
    </source>
</evidence>
<comment type="subcellular location">
    <subcellularLocation>
        <location evidence="1">Secreted</location>
        <location evidence="1">Extracellular space</location>
    </subcellularLocation>
</comment>
<feature type="active site" description="Charge relay system" evidence="8">
    <location>
        <position position="441"/>
    </location>
</feature>